<dbReference type="AlphaFoldDB" id="A0A0T9M430"/>
<sequence>MNITAATLRNIVKFDTDIQSLKRVKEQMKKLRKESIGAVGSISPASANKAVASAKAVASQQMAAMNKVYNQGNKVKSGFNTGMVGTPSTKDWAAVQAAQMKQMNSVGKTQSEASRQAKEAAIADKKRLAYRKALKEATDRDITATMKLKNMALDIGRMDKLSAGEKLKAVQAAKALSQQYREQRLDIKELNFEAKRLLQTTRAIARSEAQARKQPRQPAVGAKGGRFGLAAGTGAASIGAMVGGFAAYSAAESSTSRAMLIKQMQKQDVESFEAQALVRYTKKNNITKDPIDLLKDINEKKAELTEMGKVNPRTGEIQNGGEFADLYEKLLKKTSVSMDDIKAMSPTEFMVQVVESGKQLKKTNAEMTYFLEGVDDASLFFDAFKDQGKQLVGTWEDMDRKGQLLTDEQIEQLVQLRAFGQAVGQAGQTLGDRFSIALSEAIGGSEGVGKSLKDLTPLIEALGTAVGKLTLLISWIVSKLPFLKSQEEIKADSLKNHEENLKAGGIRQWIAEIGRDGMKAYQPYANSLSPQAMIPSTSSLQPTPYQASSQYQAPVNHITVKPADVHISTDVGRLEGVFSVISENSINSYNDNILNDINTSYLNR</sequence>
<keyword evidence="1" id="KW-0175">Coiled coil</keyword>
<dbReference type="RefSeq" id="WP_050120123.1">
    <property type="nucleotide sequence ID" value="NZ_CAWMAB010000024.1"/>
</dbReference>
<evidence type="ECO:0000313" key="3">
    <source>
        <dbReference type="Proteomes" id="UP000045824"/>
    </source>
</evidence>
<organism evidence="2 3">
    <name type="scientific">Yersinia kristensenii</name>
    <dbReference type="NCBI Taxonomy" id="28152"/>
    <lineage>
        <taxon>Bacteria</taxon>
        <taxon>Pseudomonadati</taxon>
        <taxon>Pseudomonadota</taxon>
        <taxon>Gammaproteobacteria</taxon>
        <taxon>Enterobacterales</taxon>
        <taxon>Yersiniaceae</taxon>
        <taxon>Yersinia</taxon>
    </lineage>
</organism>
<feature type="coiled-coil region" evidence="1">
    <location>
        <begin position="173"/>
        <end position="200"/>
    </location>
</feature>
<dbReference type="Proteomes" id="UP000045824">
    <property type="component" value="Unassembled WGS sequence"/>
</dbReference>
<gene>
    <name evidence="2" type="ORF">ERS008491_04150</name>
</gene>
<reference evidence="2 3" key="1">
    <citation type="submission" date="2015-03" db="EMBL/GenBank/DDBJ databases">
        <authorList>
            <person name="Murphy D."/>
        </authorList>
    </citation>
    <scope>NUCLEOTIDE SEQUENCE [LARGE SCALE GENOMIC DNA]</scope>
    <source>
        <strain evidence="2 3">FCF326</strain>
    </source>
</reference>
<name>A0A0T9M430_YERKR</name>
<protein>
    <submittedName>
        <fullName evidence="2">Uncharacterized protein</fullName>
    </submittedName>
</protein>
<accession>A0A0T9M430</accession>
<proteinExistence type="predicted"/>
<evidence type="ECO:0000313" key="2">
    <source>
        <dbReference type="EMBL" id="CNF58055.1"/>
    </source>
</evidence>
<evidence type="ECO:0000256" key="1">
    <source>
        <dbReference type="SAM" id="Coils"/>
    </source>
</evidence>
<dbReference type="EMBL" id="CPYI01000024">
    <property type="protein sequence ID" value="CNF58055.1"/>
    <property type="molecule type" value="Genomic_DNA"/>
</dbReference>